<dbReference type="EMBL" id="QYUN01000003">
    <property type="protein sequence ID" value="RJF96490.1"/>
    <property type="molecule type" value="Genomic_DNA"/>
</dbReference>
<protein>
    <submittedName>
        <fullName evidence="2">ANTAR domain-containing protein</fullName>
    </submittedName>
</protein>
<keyword evidence="3" id="KW-1185">Reference proteome</keyword>
<evidence type="ECO:0000259" key="1">
    <source>
        <dbReference type="PROSITE" id="PS50921"/>
    </source>
</evidence>
<dbReference type="OrthoDB" id="8720242at2"/>
<gene>
    <name evidence="2" type="ORF">D3870_18715</name>
</gene>
<dbReference type="InterPro" id="IPR005561">
    <property type="entry name" value="ANTAR"/>
</dbReference>
<dbReference type="SUPFAM" id="SSF52172">
    <property type="entry name" value="CheY-like"/>
    <property type="match status" value="1"/>
</dbReference>
<dbReference type="InterPro" id="IPR036388">
    <property type="entry name" value="WH-like_DNA-bd_sf"/>
</dbReference>
<dbReference type="Pfam" id="PF21332">
    <property type="entry name" value="AmiR_N"/>
    <property type="match status" value="1"/>
</dbReference>
<dbReference type="Gene3D" id="1.10.10.10">
    <property type="entry name" value="Winged helix-like DNA-binding domain superfamily/Winged helix DNA-binding domain"/>
    <property type="match status" value="1"/>
</dbReference>
<dbReference type="Proteomes" id="UP000285190">
    <property type="component" value="Unassembled WGS sequence"/>
</dbReference>
<dbReference type="InterPro" id="IPR011006">
    <property type="entry name" value="CheY-like_superfamily"/>
</dbReference>
<dbReference type="SMART" id="SM01012">
    <property type="entry name" value="ANTAR"/>
    <property type="match status" value="1"/>
</dbReference>
<name>A0A418WUX3_9BURK</name>
<feature type="domain" description="ANTAR" evidence="1">
    <location>
        <begin position="137"/>
        <end position="198"/>
    </location>
</feature>
<evidence type="ECO:0000313" key="2">
    <source>
        <dbReference type="EMBL" id="RJF96490.1"/>
    </source>
</evidence>
<dbReference type="InterPro" id="IPR008327">
    <property type="entry name" value="Sig_transdc_resp-reg_antiterm"/>
</dbReference>
<dbReference type="PIRSF" id="PIRSF036382">
    <property type="entry name" value="RR_antiterm"/>
    <property type="match status" value="1"/>
</dbReference>
<sequence>METSGTRAVIRATPALLKDLRTLKVMVFHPEDRDGEQLTQQLQRIGCQVQGFWPPLPTLPEGIDVVILAVRPDIISLDFPWCRGSQSPTVIAVVTYENPTIVETVLRIGAKGILPSPVRSFGLLSSLVLARQLNDEIQTRTRRIQKLENKLLGQRKILEAKAILMETRHISENEAFNLIREQAMEKRVTNEEIATVIINANDILSFKKSGRDKEVSGLPLARGGS</sequence>
<accession>A0A418WUX3</accession>
<dbReference type="InterPro" id="IPR049021">
    <property type="entry name" value="AmiR_N"/>
</dbReference>
<reference evidence="2 3" key="1">
    <citation type="submission" date="2018-09" db="EMBL/GenBank/DDBJ databases">
        <authorList>
            <person name="Zhu H."/>
        </authorList>
    </citation>
    <scope>NUCLEOTIDE SEQUENCE [LARGE SCALE GENOMIC DNA]</scope>
    <source>
        <strain evidence="2 3">K2R10-39</strain>
    </source>
</reference>
<dbReference type="PROSITE" id="PS50921">
    <property type="entry name" value="ANTAR"/>
    <property type="match status" value="1"/>
</dbReference>
<dbReference type="RefSeq" id="WP_119742427.1">
    <property type="nucleotide sequence ID" value="NZ_QYUN01000003.1"/>
</dbReference>
<proteinExistence type="predicted"/>
<dbReference type="AlphaFoldDB" id="A0A418WUX3"/>
<evidence type="ECO:0000313" key="3">
    <source>
        <dbReference type="Proteomes" id="UP000285190"/>
    </source>
</evidence>
<dbReference type="Gene3D" id="3.40.50.2300">
    <property type="match status" value="1"/>
</dbReference>
<dbReference type="Pfam" id="PF03861">
    <property type="entry name" value="ANTAR"/>
    <property type="match status" value="1"/>
</dbReference>
<dbReference type="GO" id="GO:0003723">
    <property type="term" value="F:RNA binding"/>
    <property type="evidence" value="ECO:0007669"/>
    <property type="project" value="InterPro"/>
</dbReference>
<comment type="caution">
    <text evidence="2">The sequence shown here is derived from an EMBL/GenBank/DDBJ whole genome shotgun (WGS) entry which is preliminary data.</text>
</comment>
<organism evidence="2 3">
    <name type="scientific">Noviherbaspirillum cavernae</name>
    <dbReference type="NCBI Taxonomy" id="2320862"/>
    <lineage>
        <taxon>Bacteria</taxon>
        <taxon>Pseudomonadati</taxon>
        <taxon>Pseudomonadota</taxon>
        <taxon>Betaproteobacteria</taxon>
        <taxon>Burkholderiales</taxon>
        <taxon>Oxalobacteraceae</taxon>
        <taxon>Noviherbaspirillum</taxon>
    </lineage>
</organism>